<organism evidence="1 2">
    <name type="scientific">Lentinula aff. lateritia</name>
    <dbReference type="NCBI Taxonomy" id="2804960"/>
    <lineage>
        <taxon>Eukaryota</taxon>
        <taxon>Fungi</taxon>
        <taxon>Dikarya</taxon>
        <taxon>Basidiomycota</taxon>
        <taxon>Agaricomycotina</taxon>
        <taxon>Agaricomycetes</taxon>
        <taxon>Agaricomycetidae</taxon>
        <taxon>Agaricales</taxon>
        <taxon>Marasmiineae</taxon>
        <taxon>Omphalotaceae</taxon>
        <taxon>Lentinula</taxon>
    </lineage>
</organism>
<reference evidence="1" key="1">
    <citation type="submission" date="2022-09" db="EMBL/GenBank/DDBJ databases">
        <title>A Global Phylogenomic Analysis of the Shiitake Genus Lentinula.</title>
        <authorList>
            <consortium name="DOE Joint Genome Institute"/>
            <person name="Sierra-Patev S."/>
            <person name="Min B."/>
            <person name="Naranjo-Ortiz M."/>
            <person name="Looney B."/>
            <person name="Konkel Z."/>
            <person name="Slot J.C."/>
            <person name="Sakamoto Y."/>
            <person name="Steenwyk J.L."/>
            <person name="Rokas A."/>
            <person name="Carro J."/>
            <person name="Camarero S."/>
            <person name="Ferreira P."/>
            <person name="Molpeceres G."/>
            <person name="Ruiz-Duenas F.J."/>
            <person name="Serrano A."/>
            <person name="Henrissat B."/>
            <person name="Drula E."/>
            <person name="Hughes K.W."/>
            <person name="Mata J.L."/>
            <person name="Ishikawa N.K."/>
            <person name="Vargas-Isla R."/>
            <person name="Ushijima S."/>
            <person name="Smith C.A."/>
            <person name="Ahrendt S."/>
            <person name="Andreopoulos W."/>
            <person name="He G."/>
            <person name="Labutti K."/>
            <person name="Lipzen A."/>
            <person name="Ng V."/>
            <person name="Riley R."/>
            <person name="Sandor L."/>
            <person name="Barry K."/>
            <person name="Martinez A.T."/>
            <person name="Xiao Y."/>
            <person name="Gibbons J.G."/>
            <person name="Terashima K."/>
            <person name="Grigoriev I.V."/>
            <person name="Hibbett D.S."/>
        </authorList>
    </citation>
    <scope>NUCLEOTIDE SEQUENCE</scope>
    <source>
        <strain evidence="1">TMI1499</strain>
    </source>
</reference>
<evidence type="ECO:0000313" key="2">
    <source>
        <dbReference type="Proteomes" id="UP001163835"/>
    </source>
</evidence>
<evidence type="ECO:0000313" key="1">
    <source>
        <dbReference type="EMBL" id="KAJ3812824.1"/>
    </source>
</evidence>
<sequence>MLSLLSKAVSLAILVTAVVASPAGNGVEWGGGGTTYGLFNGCLSHRVNAAQEIKNAASRCRIRVPQVLPLFWGFWVSFSRAPMFLSDSIASPSLGLRRSRVARDQLVGNWLNFY</sequence>
<proteinExistence type="predicted"/>
<gene>
    <name evidence="1" type="ORF">F5876DRAFT_63667</name>
</gene>
<dbReference type="Proteomes" id="UP001163835">
    <property type="component" value="Unassembled WGS sequence"/>
</dbReference>
<name>A0ACC1U7A4_9AGAR</name>
<keyword evidence="2" id="KW-1185">Reference proteome</keyword>
<accession>A0ACC1U7A4</accession>
<protein>
    <submittedName>
        <fullName evidence="1">Uncharacterized protein</fullName>
    </submittedName>
</protein>
<comment type="caution">
    <text evidence="1">The sequence shown here is derived from an EMBL/GenBank/DDBJ whole genome shotgun (WGS) entry which is preliminary data.</text>
</comment>
<dbReference type="EMBL" id="MU795011">
    <property type="protein sequence ID" value="KAJ3812824.1"/>
    <property type="molecule type" value="Genomic_DNA"/>
</dbReference>